<feature type="transmembrane region" description="Helical" evidence="2">
    <location>
        <begin position="126"/>
        <end position="144"/>
    </location>
</feature>
<keyword evidence="2" id="KW-0812">Transmembrane</keyword>
<evidence type="ECO:0000313" key="3">
    <source>
        <dbReference type="EMBL" id="BFP46332.1"/>
    </source>
</evidence>
<dbReference type="GO" id="GO:0016746">
    <property type="term" value="F:acyltransferase activity"/>
    <property type="evidence" value="ECO:0007669"/>
    <property type="project" value="UniProtKB-KW"/>
</dbReference>
<feature type="transmembrane region" description="Helical" evidence="2">
    <location>
        <begin position="87"/>
        <end position="105"/>
    </location>
</feature>
<feature type="transmembrane region" description="Helical" evidence="2">
    <location>
        <begin position="238"/>
        <end position="265"/>
    </location>
</feature>
<dbReference type="AlphaFoldDB" id="A0AB33JTF6"/>
<feature type="transmembrane region" description="Helical" evidence="2">
    <location>
        <begin position="35"/>
        <end position="57"/>
    </location>
</feature>
<name>A0AB33JTF6_9ACTN</name>
<dbReference type="RefSeq" id="WP_407988748.1">
    <property type="nucleotide sequence ID" value="NZ_AP035881.2"/>
</dbReference>
<keyword evidence="2" id="KW-0472">Membrane</keyword>
<feature type="region of interest" description="Disordered" evidence="1">
    <location>
        <begin position="349"/>
        <end position="397"/>
    </location>
</feature>
<dbReference type="InterPro" id="IPR052734">
    <property type="entry name" value="Nod_factor_acetyltransferase"/>
</dbReference>
<dbReference type="PANTHER" id="PTHR37312:SF1">
    <property type="entry name" value="MEMBRANE-BOUND ACYLTRANSFERASE YKRP-RELATED"/>
    <property type="match status" value="1"/>
</dbReference>
<dbReference type="PANTHER" id="PTHR37312">
    <property type="entry name" value="MEMBRANE-BOUND ACYLTRANSFERASE YKRP-RELATED"/>
    <property type="match status" value="1"/>
</dbReference>
<feature type="transmembrane region" description="Helical" evidence="2">
    <location>
        <begin position="313"/>
        <end position="338"/>
    </location>
</feature>
<reference evidence="3" key="1">
    <citation type="submission" date="2024-07" db="EMBL/GenBank/DDBJ databases">
        <title>Complete genome sequences of cellulolytic bacteria, Kitasatospora sp. CMC57 and Streptomyces sp. CMC78, isolated from Japanese agricultural soil.</title>
        <authorList>
            <person name="Hashimoto T."/>
            <person name="Ito M."/>
            <person name="Iwamoto M."/>
            <person name="Fukahori D."/>
            <person name="Shoda T."/>
            <person name="Sakoda M."/>
            <person name="Morohoshi T."/>
            <person name="Mitsuboshi M."/>
            <person name="Nishizawa T."/>
        </authorList>
    </citation>
    <scope>NUCLEOTIDE SEQUENCE</scope>
    <source>
        <strain evidence="3">CMC57</strain>
    </source>
</reference>
<dbReference type="EMBL" id="AP035881">
    <property type="protein sequence ID" value="BFP46332.1"/>
    <property type="molecule type" value="Genomic_DNA"/>
</dbReference>
<proteinExistence type="predicted"/>
<protein>
    <submittedName>
        <fullName evidence="3">Acyltransferase family protein</fullName>
    </submittedName>
</protein>
<accession>A0AB33JTF6</accession>
<evidence type="ECO:0000256" key="1">
    <source>
        <dbReference type="SAM" id="MobiDB-lite"/>
    </source>
</evidence>
<sequence>MERQPLFDNAKFAAVALVACAHTWMPLLEKDRTVGAVVLTIAAFSMPVFIVLCGYFAHPSPTTTLAGEASRQPSGRPGRPQVDGGRLLAQVAVPYLVFQLLYNLVGMALEQRLQPIRLLEPRWLTWFLLSLLIWRLSVPLWTALRHPLPVAVLVAAGSGALHAYPAELAFGRTIGFLPWFVLGLVLRPHHFELLHRRTVRALAPLGLLSAFAAVWLAYPKLLNPAWVEYTETAAQLGVGYPVWLAVKAALGLLSLVATASFLALLPARRLRWTSLGAASLYVYLLHGLPLKVLQASGVYHARSLQHAWTALPVYGGFALTLAVLLALPVSVRLFGPLVQPPIGWLLRRPAPPVPTSPDPAEAPASAPTPTRAERPAPRAGTAGPPPPGTPRPAPARH</sequence>
<feature type="compositionally biased region" description="Pro residues" evidence="1">
    <location>
        <begin position="383"/>
        <end position="397"/>
    </location>
</feature>
<keyword evidence="3" id="KW-0012">Acyltransferase</keyword>
<gene>
    <name evidence="3" type="ORF">KCMC57_27000</name>
</gene>
<feature type="transmembrane region" description="Helical" evidence="2">
    <location>
        <begin position="272"/>
        <end position="293"/>
    </location>
</feature>
<feature type="transmembrane region" description="Helical" evidence="2">
    <location>
        <begin position="198"/>
        <end position="218"/>
    </location>
</feature>
<keyword evidence="3" id="KW-0808">Transferase</keyword>
<keyword evidence="2" id="KW-1133">Transmembrane helix</keyword>
<feature type="compositionally biased region" description="Low complexity" evidence="1">
    <location>
        <begin position="358"/>
        <end position="370"/>
    </location>
</feature>
<evidence type="ECO:0000256" key="2">
    <source>
        <dbReference type="SAM" id="Phobius"/>
    </source>
</evidence>
<feature type="transmembrane region" description="Helical" evidence="2">
    <location>
        <begin position="164"/>
        <end position="186"/>
    </location>
</feature>
<organism evidence="3">
    <name type="scientific">Kitasatospora sp. CMC57</name>
    <dbReference type="NCBI Taxonomy" id="3231513"/>
    <lineage>
        <taxon>Bacteria</taxon>
        <taxon>Bacillati</taxon>
        <taxon>Actinomycetota</taxon>
        <taxon>Actinomycetes</taxon>
        <taxon>Kitasatosporales</taxon>
        <taxon>Streptomycetaceae</taxon>
        <taxon>Kitasatospora</taxon>
    </lineage>
</organism>